<dbReference type="InterPro" id="IPR013809">
    <property type="entry name" value="ENTH"/>
</dbReference>
<comment type="caution">
    <text evidence="10">The sequence shown here is derived from an EMBL/GenBank/DDBJ whole genome shotgun (WGS) entry which is preliminary data.</text>
</comment>
<dbReference type="AlphaFoldDB" id="A0AAW1JT06"/>
<dbReference type="GO" id="GO:0006900">
    <property type="term" value="P:vesicle budding from membrane"/>
    <property type="evidence" value="ECO:0007669"/>
    <property type="project" value="TreeGrafter"/>
</dbReference>
<dbReference type="GO" id="GO:0048268">
    <property type="term" value="P:clathrin coat assembly"/>
    <property type="evidence" value="ECO:0007669"/>
    <property type="project" value="InterPro"/>
</dbReference>
<evidence type="ECO:0000313" key="11">
    <source>
        <dbReference type="Proteomes" id="UP001443914"/>
    </source>
</evidence>
<dbReference type="CDD" id="cd16987">
    <property type="entry name" value="ANTH_N_AP180_plant"/>
    <property type="match status" value="1"/>
</dbReference>
<evidence type="ECO:0000256" key="1">
    <source>
        <dbReference type="ARBA" id="ARBA00004132"/>
    </source>
</evidence>
<dbReference type="GO" id="GO:0000149">
    <property type="term" value="F:SNARE binding"/>
    <property type="evidence" value="ECO:0007669"/>
    <property type="project" value="TreeGrafter"/>
</dbReference>
<evidence type="ECO:0000256" key="8">
    <source>
        <dbReference type="ARBA" id="ARBA00023329"/>
    </source>
</evidence>
<dbReference type="GO" id="GO:0030136">
    <property type="term" value="C:clathrin-coated vesicle"/>
    <property type="evidence" value="ECO:0007669"/>
    <property type="project" value="UniProtKB-SubCell"/>
</dbReference>
<evidence type="ECO:0000256" key="7">
    <source>
        <dbReference type="ARBA" id="ARBA00023176"/>
    </source>
</evidence>
<dbReference type="GO" id="GO:0005546">
    <property type="term" value="F:phosphatidylinositol-4,5-bisphosphate binding"/>
    <property type="evidence" value="ECO:0007669"/>
    <property type="project" value="TreeGrafter"/>
</dbReference>
<accession>A0AAW1JT06</accession>
<dbReference type="SUPFAM" id="SSF48464">
    <property type="entry name" value="ENTH/VHS domain"/>
    <property type="match status" value="1"/>
</dbReference>
<dbReference type="InterPro" id="IPR014712">
    <property type="entry name" value="ANTH_dom_sf"/>
</dbReference>
<evidence type="ECO:0000256" key="4">
    <source>
        <dbReference type="ARBA" id="ARBA00022583"/>
    </source>
</evidence>
<reference evidence="10" key="1">
    <citation type="submission" date="2024-03" db="EMBL/GenBank/DDBJ databases">
        <title>WGS assembly of Saponaria officinalis var. Norfolk2.</title>
        <authorList>
            <person name="Jenkins J."/>
            <person name="Shu S."/>
            <person name="Grimwood J."/>
            <person name="Barry K."/>
            <person name="Goodstein D."/>
            <person name="Schmutz J."/>
            <person name="Leebens-Mack J."/>
            <person name="Osbourn A."/>
        </authorList>
    </citation>
    <scope>NUCLEOTIDE SEQUENCE [LARGE SCALE GENOMIC DNA]</scope>
    <source>
        <strain evidence="10">JIC</strain>
    </source>
</reference>
<dbReference type="Proteomes" id="UP001443914">
    <property type="component" value="Unassembled WGS sequence"/>
</dbReference>
<dbReference type="GO" id="GO:0032050">
    <property type="term" value="F:clathrin heavy chain binding"/>
    <property type="evidence" value="ECO:0007669"/>
    <property type="project" value="TreeGrafter"/>
</dbReference>
<dbReference type="GO" id="GO:0005545">
    <property type="term" value="F:1-phosphatidylinositol binding"/>
    <property type="evidence" value="ECO:0007669"/>
    <property type="project" value="InterPro"/>
</dbReference>
<dbReference type="SMART" id="SM00273">
    <property type="entry name" value="ENTH"/>
    <property type="match status" value="1"/>
</dbReference>
<keyword evidence="5" id="KW-0333">Golgi apparatus</keyword>
<sequence length="613" mass="69151">MAPSKRIRRAMGVVKDKTRISIAKVASNLDPEIDILIVKATSHDDVVPNDKIFEEILVRSSSSKELVIECVGLVCKRIERTRDWIVALKCLILIHRLVIDGGEVFVEEIACANASNVKGGGMLSNMCVFKDEAHPNSWDYTEFVRRYGMYLDEKVELMVFDNMCLRRRMRFGVSDGLNELGEKESRDEVSVLSRMEQLQRMLERVLAMRPRTVSKHQKLVILALCPVVEESFKLYDDICEGLSYLLDKFWGMEYWNVVKSLGTYVTVAKQIDELVEFYAWCKDFGVVTNSEYLVVERISDDLLRTMESFMKNKAVEFKNQRKKKNESSVDHVSLQQKEQESSISVTVRETESVSDDDDFVGVTVGEMEPVSDDDNFVGVTVGDVEPISDDFVGQFQELINLKDDEVPEEDHGEKLALALFSDNQTNINPWENVSNSTETTKITRENETSDWELALVESASNLNKQKPELGGGFDDLLLDSLYNQKTVSNTANCSPMIMGGNAVLALPSPNGPLGPLQVVEQDPFAASVAVPPPMYVQIAEMEKQQRLMMHEQQVWQQYGTNGMQGQSSLAQLNNNGFSTNYAFGPQTMMPYEIPGNSVQPTEATGHHYYPWTN</sequence>
<dbReference type="PANTHER" id="PTHR22951:SF13">
    <property type="entry name" value="ASSEMBLY PROTEIN, PUTATIVE, EXPRESSED-RELATED"/>
    <property type="match status" value="1"/>
</dbReference>
<dbReference type="PANTHER" id="PTHR22951">
    <property type="entry name" value="CLATHRIN ASSEMBLY PROTEIN"/>
    <property type="match status" value="1"/>
</dbReference>
<dbReference type="GO" id="GO:0005905">
    <property type="term" value="C:clathrin-coated pit"/>
    <property type="evidence" value="ECO:0007669"/>
    <property type="project" value="UniProtKB-SubCell"/>
</dbReference>
<name>A0AAW1JT06_SAPOF</name>
<protein>
    <recommendedName>
        <fullName evidence="9">ENTH domain-containing protein</fullName>
    </recommendedName>
</protein>
<dbReference type="Gene3D" id="1.25.40.90">
    <property type="match status" value="1"/>
</dbReference>
<keyword evidence="11" id="KW-1185">Reference proteome</keyword>
<keyword evidence="6" id="KW-0472">Membrane</keyword>
<dbReference type="GO" id="GO:0005794">
    <property type="term" value="C:Golgi apparatus"/>
    <property type="evidence" value="ECO:0007669"/>
    <property type="project" value="UniProtKB-SubCell"/>
</dbReference>
<dbReference type="EMBL" id="JBDFQZ010000007">
    <property type="protein sequence ID" value="KAK9706198.1"/>
    <property type="molecule type" value="Genomic_DNA"/>
</dbReference>
<evidence type="ECO:0000256" key="2">
    <source>
        <dbReference type="ARBA" id="ARBA00004555"/>
    </source>
</evidence>
<evidence type="ECO:0000313" key="10">
    <source>
        <dbReference type="EMBL" id="KAK9706198.1"/>
    </source>
</evidence>
<dbReference type="Gene3D" id="1.20.58.150">
    <property type="entry name" value="ANTH domain"/>
    <property type="match status" value="1"/>
</dbReference>
<gene>
    <name evidence="10" type="ORF">RND81_07G110600</name>
</gene>
<dbReference type="PROSITE" id="PS50942">
    <property type="entry name" value="ENTH"/>
    <property type="match status" value="1"/>
</dbReference>
<dbReference type="GO" id="GO:0072583">
    <property type="term" value="P:clathrin-dependent endocytosis"/>
    <property type="evidence" value="ECO:0007669"/>
    <property type="project" value="InterPro"/>
</dbReference>
<evidence type="ECO:0000259" key="9">
    <source>
        <dbReference type="PROSITE" id="PS50942"/>
    </source>
</evidence>
<dbReference type="InterPro" id="IPR008942">
    <property type="entry name" value="ENTH_VHS"/>
</dbReference>
<organism evidence="10 11">
    <name type="scientific">Saponaria officinalis</name>
    <name type="common">Common soapwort</name>
    <name type="synonym">Lychnis saponaria</name>
    <dbReference type="NCBI Taxonomy" id="3572"/>
    <lineage>
        <taxon>Eukaryota</taxon>
        <taxon>Viridiplantae</taxon>
        <taxon>Streptophyta</taxon>
        <taxon>Embryophyta</taxon>
        <taxon>Tracheophyta</taxon>
        <taxon>Spermatophyta</taxon>
        <taxon>Magnoliopsida</taxon>
        <taxon>eudicotyledons</taxon>
        <taxon>Gunneridae</taxon>
        <taxon>Pentapetalae</taxon>
        <taxon>Caryophyllales</taxon>
        <taxon>Caryophyllaceae</taxon>
        <taxon>Caryophylleae</taxon>
        <taxon>Saponaria</taxon>
    </lineage>
</organism>
<feature type="domain" description="ENTH" evidence="9">
    <location>
        <begin position="25"/>
        <end position="165"/>
    </location>
</feature>
<dbReference type="FunFam" id="1.20.58.150:FF:000005">
    <property type="entry name" value="putative clathrin assembly protein At2g25430"/>
    <property type="match status" value="1"/>
</dbReference>
<keyword evidence="8" id="KW-0968">Cytoplasmic vesicle</keyword>
<dbReference type="InterPro" id="IPR045192">
    <property type="entry name" value="AP180-like"/>
</dbReference>
<keyword evidence="7" id="KW-0168">Coated pit</keyword>
<dbReference type="InterPro" id="IPR048050">
    <property type="entry name" value="ANTH_N_plant"/>
</dbReference>
<dbReference type="SUPFAM" id="SSF89009">
    <property type="entry name" value="GAT-like domain"/>
    <property type="match status" value="1"/>
</dbReference>
<dbReference type="Pfam" id="PF07651">
    <property type="entry name" value="ANTH"/>
    <property type="match status" value="1"/>
</dbReference>
<dbReference type="InterPro" id="IPR011417">
    <property type="entry name" value="ANTH_dom"/>
</dbReference>
<keyword evidence="4" id="KW-0254">Endocytosis</keyword>
<evidence type="ECO:0000256" key="6">
    <source>
        <dbReference type="ARBA" id="ARBA00023136"/>
    </source>
</evidence>
<evidence type="ECO:0000256" key="5">
    <source>
        <dbReference type="ARBA" id="ARBA00023034"/>
    </source>
</evidence>
<proteinExistence type="predicted"/>
<evidence type="ECO:0000256" key="3">
    <source>
        <dbReference type="ARBA" id="ARBA00004600"/>
    </source>
</evidence>
<comment type="subcellular location">
    <subcellularLocation>
        <location evidence="1">Cytoplasmic vesicle</location>
        <location evidence="1">Clathrin-coated vesicle</location>
    </subcellularLocation>
    <subcellularLocation>
        <location evidence="2">Golgi apparatus</location>
    </subcellularLocation>
    <subcellularLocation>
        <location evidence="3">Membrane</location>
        <location evidence="3">Clathrin-coated pit</location>
    </subcellularLocation>
</comment>